<dbReference type="Proteomes" id="UP000054776">
    <property type="component" value="Unassembled WGS sequence"/>
</dbReference>
<evidence type="ECO:0000256" key="1">
    <source>
        <dbReference type="SAM" id="Phobius"/>
    </source>
</evidence>
<keyword evidence="1" id="KW-0472">Membrane</keyword>
<dbReference type="OrthoDB" id="5919367at2759"/>
<protein>
    <submittedName>
        <fullName evidence="2">Uncharacterized protein</fullName>
    </submittedName>
</protein>
<feature type="transmembrane region" description="Helical" evidence="1">
    <location>
        <begin position="31"/>
        <end position="54"/>
    </location>
</feature>
<keyword evidence="1" id="KW-1133">Transmembrane helix</keyword>
<dbReference type="AlphaFoldDB" id="A0A0V1BPC2"/>
<dbReference type="EMBL" id="JYDH01000021">
    <property type="protein sequence ID" value="KRY39099.1"/>
    <property type="molecule type" value="Genomic_DNA"/>
</dbReference>
<comment type="caution">
    <text evidence="2">The sequence shown here is derived from an EMBL/GenBank/DDBJ whole genome shotgun (WGS) entry which is preliminary data.</text>
</comment>
<keyword evidence="3" id="KW-1185">Reference proteome</keyword>
<evidence type="ECO:0000313" key="2">
    <source>
        <dbReference type="EMBL" id="KRY39099.1"/>
    </source>
</evidence>
<evidence type="ECO:0000313" key="3">
    <source>
        <dbReference type="Proteomes" id="UP000054776"/>
    </source>
</evidence>
<reference evidence="2 3" key="1">
    <citation type="submission" date="2015-01" db="EMBL/GenBank/DDBJ databases">
        <title>Evolution of Trichinella species and genotypes.</title>
        <authorList>
            <person name="Korhonen P.K."/>
            <person name="Edoardo P."/>
            <person name="Giuseppe L.R."/>
            <person name="Gasser R.B."/>
        </authorList>
    </citation>
    <scope>NUCLEOTIDE SEQUENCE [LARGE SCALE GENOMIC DNA]</scope>
    <source>
        <strain evidence="2">ISS3</strain>
    </source>
</reference>
<name>A0A0V1BPC2_TRISP</name>
<accession>A0A0V1BPC2</accession>
<gene>
    <name evidence="2" type="ORF">T01_8711</name>
</gene>
<proteinExistence type="predicted"/>
<feature type="transmembrane region" description="Helical" evidence="1">
    <location>
        <begin position="129"/>
        <end position="147"/>
    </location>
</feature>
<feature type="transmembrane region" description="Helical" evidence="1">
    <location>
        <begin position="98"/>
        <end position="117"/>
    </location>
</feature>
<organism evidence="2 3">
    <name type="scientific">Trichinella spiralis</name>
    <name type="common">Trichina worm</name>
    <dbReference type="NCBI Taxonomy" id="6334"/>
    <lineage>
        <taxon>Eukaryota</taxon>
        <taxon>Metazoa</taxon>
        <taxon>Ecdysozoa</taxon>
        <taxon>Nematoda</taxon>
        <taxon>Enoplea</taxon>
        <taxon>Dorylaimia</taxon>
        <taxon>Trichinellida</taxon>
        <taxon>Trichinellidae</taxon>
        <taxon>Trichinella</taxon>
    </lineage>
</organism>
<keyword evidence="1" id="KW-0812">Transmembrane</keyword>
<dbReference type="InParanoid" id="A0A0V1BPC2"/>
<sequence length="251" mass="29058">MVTVFIEEAEDTFCCVEEDDSEKLEKPSHLMLIRIVLTVFFMMLFSISVAIFTVGFLHMSKDSELFIQRTMSSWEFYGLGIPHFHSVLIIIYNGYYFLLVVSGTTSFIAGYGFNGAWNMNETKMKMCGFLTLIVMLWLIVTLTIEAVNKNSLMETTYKIVYTKTNYIQQSNKCCGLRKSLNKSQIIYQSYYTTLFWLESTNWGQMQQMEIQYNDLYHVPYVPHSCCINESAINCNLALLGDSSDNFTMQMQ</sequence>